<gene>
    <name evidence="1" type="ORF">GCM10011339_31100</name>
</gene>
<dbReference type="Proteomes" id="UP000647339">
    <property type="component" value="Unassembled WGS sequence"/>
</dbReference>
<evidence type="ECO:0000313" key="1">
    <source>
        <dbReference type="EMBL" id="GGF40303.1"/>
    </source>
</evidence>
<organism evidence="1 2">
    <name type="scientific">Echinicola rosea</name>
    <dbReference type="NCBI Taxonomy" id="1807691"/>
    <lineage>
        <taxon>Bacteria</taxon>
        <taxon>Pseudomonadati</taxon>
        <taxon>Bacteroidota</taxon>
        <taxon>Cytophagia</taxon>
        <taxon>Cytophagales</taxon>
        <taxon>Cyclobacteriaceae</taxon>
        <taxon>Echinicola</taxon>
    </lineage>
</organism>
<name>A0ABQ1V7H2_9BACT</name>
<evidence type="ECO:0000313" key="2">
    <source>
        <dbReference type="Proteomes" id="UP000647339"/>
    </source>
</evidence>
<proteinExistence type="predicted"/>
<comment type="caution">
    <text evidence="1">The sequence shown here is derived from an EMBL/GenBank/DDBJ whole genome shotgun (WGS) entry which is preliminary data.</text>
</comment>
<evidence type="ECO:0008006" key="3">
    <source>
        <dbReference type="Google" id="ProtNLM"/>
    </source>
</evidence>
<keyword evidence="2" id="KW-1185">Reference proteome</keyword>
<accession>A0ABQ1V7H2</accession>
<reference evidence="2" key="1">
    <citation type="journal article" date="2019" name="Int. J. Syst. Evol. Microbiol.">
        <title>The Global Catalogue of Microorganisms (GCM) 10K type strain sequencing project: providing services to taxonomists for standard genome sequencing and annotation.</title>
        <authorList>
            <consortium name="The Broad Institute Genomics Platform"/>
            <consortium name="The Broad Institute Genome Sequencing Center for Infectious Disease"/>
            <person name="Wu L."/>
            <person name="Ma J."/>
        </authorList>
    </citation>
    <scope>NUCLEOTIDE SEQUENCE [LARGE SCALE GENOMIC DNA]</scope>
    <source>
        <strain evidence="2">CGMCC 1.15407</strain>
    </source>
</reference>
<protein>
    <recommendedName>
        <fullName evidence="3">Outer membrane protein beta-barrel domain-containing protein</fullName>
    </recommendedName>
</protein>
<sequence length="372" mass="42365">MVEAQIKSVHYDVVRNQINEGNPLPSEEIFYIKGIIPEGISYIESKVYQSSKSIHKAETYTWKQPFNFQVNQYKILVADPLRSSEKYTIELHYYQRADQQQMEELKASINHNLAAYIQANLEISKGKIHAYNSNKVMLAQLDKIVSDGIKNYSHFIHQDFSGFSDIVKQKLEQREEIKLKKAKFNLLGRKKDREDNERTVYAHQYIDELIALLQNEADQYLSDNMFALVDIRSVDAYPTEKKPSSIPLNFGYGGFAMKRLFPSTEYFNGMYAGVSVPLGNKAFTKFLGNASFSAGVFLQNFEAQNGTKISGPIVNLPIYAGLGYKVFRVFRFNAGLVAVTTETPGVSNDNFNLQPYAGFSLEFNIWLGLNNK</sequence>
<dbReference type="EMBL" id="BMIU01000016">
    <property type="protein sequence ID" value="GGF40303.1"/>
    <property type="molecule type" value="Genomic_DNA"/>
</dbReference>